<accession>A0AAI9TCH4</accession>
<dbReference type="InterPro" id="IPR029058">
    <property type="entry name" value="AB_hydrolase_fold"/>
</dbReference>
<proteinExistence type="predicted"/>
<gene>
    <name evidence="1" type="ORF">VN97_g8997</name>
</gene>
<protein>
    <submittedName>
        <fullName evidence="1">Uncharacterized protein</fullName>
    </submittedName>
</protein>
<dbReference type="Proteomes" id="UP001227192">
    <property type="component" value="Unassembled WGS sequence"/>
</dbReference>
<dbReference type="Gene3D" id="3.40.50.1820">
    <property type="entry name" value="alpha/beta hydrolase"/>
    <property type="match status" value="1"/>
</dbReference>
<dbReference type="GO" id="GO:0017000">
    <property type="term" value="P:antibiotic biosynthetic process"/>
    <property type="evidence" value="ECO:0007669"/>
    <property type="project" value="UniProtKB-ARBA"/>
</dbReference>
<dbReference type="EMBL" id="LACB01000344">
    <property type="protein sequence ID" value="KAJ9484386.1"/>
    <property type="molecule type" value="Genomic_DNA"/>
</dbReference>
<organism evidence="1 2">
    <name type="scientific">Penicillium thymicola</name>
    <dbReference type="NCBI Taxonomy" id="293382"/>
    <lineage>
        <taxon>Eukaryota</taxon>
        <taxon>Fungi</taxon>
        <taxon>Dikarya</taxon>
        <taxon>Ascomycota</taxon>
        <taxon>Pezizomycotina</taxon>
        <taxon>Eurotiomycetes</taxon>
        <taxon>Eurotiomycetidae</taxon>
        <taxon>Eurotiales</taxon>
        <taxon>Aspergillaceae</taxon>
        <taxon>Penicillium</taxon>
    </lineage>
</organism>
<keyword evidence="2" id="KW-1185">Reference proteome</keyword>
<reference evidence="1" key="2">
    <citation type="journal article" date="2016" name="Fungal Biol.">
        <title>Ochratoxin A production by Penicillium thymicola.</title>
        <authorList>
            <person name="Nguyen H.D.T."/>
            <person name="McMullin D.R."/>
            <person name="Ponomareva E."/>
            <person name="Riley R."/>
            <person name="Pomraning K.R."/>
            <person name="Baker S.E."/>
            <person name="Seifert K.A."/>
        </authorList>
    </citation>
    <scope>NUCLEOTIDE SEQUENCE</scope>
    <source>
        <strain evidence="1">DAOM 180753</strain>
    </source>
</reference>
<name>A0AAI9TCH4_PENTH</name>
<comment type="caution">
    <text evidence="1">The sequence shown here is derived from an EMBL/GenBank/DDBJ whole genome shotgun (WGS) entry which is preliminary data.</text>
</comment>
<sequence length="103" mass="11302">MIRRIQKRPPGSTATPLFLFHDASGTISSYYALSPMGRDVYAIPESGMKSDACGSLQELSRRYYAAIKSIVPQGRVILGGKRQFNARGRNTTDEGIQAGHWAV</sequence>
<evidence type="ECO:0000313" key="1">
    <source>
        <dbReference type="EMBL" id="KAJ9484386.1"/>
    </source>
</evidence>
<evidence type="ECO:0000313" key="2">
    <source>
        <dbReference type="Proteomes" id="UP001227192"/>
    </source>
</evidence>
<reference evidence="1" key="1">
    <citation type="submission" date="2015-06" db="EMBL/GenBank/DDBJ databases">
        <authorList>
            <person name="Nguyen H."/>
        </authorList>
    </citation>
    <scope>NUCLEOTIDE SEQUENCE</scope>
    <source>
        <strain evidence="1">DAOM 180753</strain>
    </source>
</reference>
<dbReference type="AlphaFoldDB" id="A0AAI9TCH4"/>
<dbReference type="GO" id="GO:0072330">
    <property type="term" value="P:monocarboxylic acid biosynthetic process"/>
    <property type="evidence" value="ECO:0007669"/>
    <property type="project" value="UniProtKB-ARBA"/>
</dbReference>
<dbReference type="SUPFAM" id="SSF53474">
    <property type="entry name" value="alpha/beta-Hydrolases"/>
    <property type="match status" value="1"/>
</dbReference>